<protein>
    <submittedName>
        <fullName evidence="3">Uncharacterized protein</fullName>
    </submittedName>
</protein>
<dbReference type="GeneID" id="41957831"/>
<evidence type="ECO:0000313" key="2">
    <source>
        <dbReference type="Proteomes" id="UP000515153"/>
    </source>
</evidence>
<dbReference type="Proteomes" id="UP000515153">
    <property type="component" value="Unplaced"/>
</dbReference>
<evidence type="ECO:0000256" key="1">
    <source>
        <dbReference type="SAM" id="SignalP"/>
    </source>
</evidence>
<reference evidence="3" key="1">
    <citation type="journal article" date="2019" name="Mol. Biol. Evol.">
        <title>Blast fungal genomes show frequent chromosomal changes, gene gains and losses, and effector gene turnover.</title>
        <authorList>
            <person name="Gomez Luciano L.B."/>
            <person name="Jason Tsai I."/>
            <person name="Chuma I."/>
            <person name="Tosa Y."/>
            <person name="Chen Y.H."/>
            <person name="Li J.Y."/>
            <person name="Li M.Y."/>
            <person name="Jade Lu M.Y."/>
            <person name="Nakayashiki H."/>
            <person name="Li W.H."/>
        </authorList>
    </citation>
    <scope>NUCLEOTIDE SEQUENCE</scope>
    <source>
        <strain evidence="3">NI907</strain>
    </source>
</reference>
<dbReference type="KEGG" id="pgri:PgNI_02863"/>
<accession>A0A6P8BAT8</accession>
<organism evidence="2 3">
    <name type="scientific">Pyricularia grisea</name>
    <name type="common">Crabgrass-specific blast fungus</name>
    <name type="synonym">Magnaporthe grisea</name>
    <dbReference type="NCBI Taxonomy" id="148305"/>
    <lineage>
        <taxon>Eukaryota</taxon>
        <taxon>Fungi</taxon>
        <taxon>Dikarya</taxon>
        <taxon>Ascomycota</taxon>
        <taxon>Pezizomycotina</taxon>
        <taxon>Sordariomycetes</taxon>
        <taxon>Sordariomycetidae</taxon>
        <taxon>Magnaporthales</taxon>
        <taxon>Pyriculariaceae</taxon>
        <taxon>Pyricularia</taxon>
    </lineage>
</organism>
<proteinExistence type="predicted"/>
<evidence type="ECO:0000313" key="3">
    <source>
        <dbReference type="RefSeq" id="XP_030984303.1"/>
    </source>
</evidence>
<dbReference type="RefSeq" id="XP_030984303.1">
    <property type="nucleotide sequence ID" value="XM_031122920.1"/>
</dbReference>
<sequence>MRFNTNVLFQCAAGLLALAGIAEASALPVLEGNGEELMAAQAGSLEKRGKYEWAVVLGTYDSNRCDGWQRDATQPDGVCYKLGNQDYGMKIFWLAQGCRVLVTGENGACTTSGGTGTWYSNLNECIPLNGKWFYQVYC</sequence>
<gene>
    <name evidence="3" type="ORF">PgNI_02863</name>
</gene>
<keyword evidence="2" id="KW-1185">Reference proteome</keyword>
<reference evidence="3" key="3">
    <citation type="submission" date="2025-08" db="UniProtKB">
        <authorList>
            <consortium name="RefSeq"/>
        </authorList>
    </citation>
    <scope>IDENTIFICATION</scope>
    <source>
        <strain evidence="3">NI907</strain>
    </source>
</reference>
<reference evidence="3" key="2">
    <citation type="submission" date="2019-10" db="EMBL/GenBank/DDBJ databases">
        <authorList>
            <consortium name="NCBI Genome Project"/>
        </authorList>
    </citation>
    <scope>NUCLEOTIDE SEQUENCE</scope>
    <source>
        <strain evidence="3">NI907</strain>
    </source>
</reference>
<dbReference type="AlphaFoldDB" id="A0A6P8BAT8"/>
<name>A0A6P8BAT8_PYRGI</name>
<feature type="chain" id="PRO_5028327374" evidence="1">
    <location>
        <begin position="27"/>
        <end position="138"/>
    </location>
</feature>
<keyword evidence="1" id="KW-0732">Signal</keyword>
<feature type="signal peptide" evidence="1">
    <location>
        <begin position="1"/>
        <end position="26"/>
    </location>
</feature>